<keyword evidence="2" id="KW-0472">Membrane</keyword>
<name>X6M426_RETFI</name>
<dbReference type="Proteomes" id="UP000023152">
    <property type="component" value="Unassembled WGS sequence"/>
</dbReference>
<evidence type="ECO:0000313" key="3">
    <source>
        <dbReference type="EMBL" id="ETO08738.1"/>
    </source>
</evidence>
<proteinExistence type="predicted"/>
<keyword evidence="2" id="KW-0812">Transmembrane</keyword>
<feature type="region of interest" description="Disordered" evidence="1">
    <location>
        <begin position="193"/>
        <end position="219"/>
    </location>
</feature>
<dbReference type="AlphaFoldDB" id="X6M426"/>
<gene>
    <name evidence="3" type="ORF">RFI_28649</name>
</gene>
<feature type="transmembrane region" description="Helical" evidence="2">
    <location>
        <begin position="99"/>
        <end position="126"/>
    </location>
</feature>
<reference evidence="3 4" key="1">
    <citation type="journal article" date="2013" name="Curr. Biol.">
        <title>The Genome of the Foraminiferan Reticulomyxa filosa.</title>
        <authorList>
            <person name="Glockner G."/>
            <person name="Hulsmann N."/>
            <person name="Schleicher M."/>
            <person name="Noegel A.A."/>
            <person name="Eichinger L."/>
            <person name="Gallinger C."/>
            <person name="Pawlowski J."/>
            <person name="Sierra R."/>
            <person name="Euteneuer U."/>
            <person name="Pillet L."/>
            <person name="Moustafa A."/>
            <person name="Platzer M."/>
            <person name="Groth M."/>
            <person name="Szafranski K."/>
            <person name="Schliwa M."/>
        </authorList>
    </citation>
    <scope>NUCLEOTIDE SEQUENCE [LARGE SCALE GENOMIC DNA]</scope>
</reference>
<dbReference type="EMBL" id="ASPP01024744">
    <property type="protein sequence ID" value="ETO08738.1"/>
    <property type="molecule type" value="Genomic_DNA"/>
</dbReference>
<organism evidence="3 4">
    <name type="scientific">Reticulomyxa filosa</name>
    <dbReference type="NCBI Taxonomy" id="46433"/>
    <lineage>
        <taxon>Eukaryota</taxon>
        <taxon>Sar</taxon>
        <taxon>Rhizaria</taxon>
        <taxon>Retaria</taxon>
        <taxon>Foraminifera</taxon>
        <taxon>Monothalamids</taxon>
        <taxon>Reticulomyxidae</taxon>
        <taxon>Reticulomyxa</taxon>
    </lineage>
</organism>
<evidence type="ECO:0000256" key="1">
    <source>
        <dbReference type="SAM" id="MobiDB-lite"/>
    </source>
</evidence>
<keyword evidence="4" id="KW-1185">Reference proteome</keyword>
<keyword evidence="2" id="KW-1133">Transmembrane helix</keyword>
<evidence type="ECO:0000256" key="2">
    <source>
        <dbReference type="SAM" id="Phobius"/>
    </source>
</evidence>
<protein>
    <submittedName>
        <fullName evidence="3">Uncharacterized protein</fullName>
    </submittedName>
</protein>
<evidence type="ECO:0000313" key="4">
    <source>
        <dbReference type="Proteomes" id="UP000023152"/>
    </source>
</evidence>
<sequence>MSKYYKKLQIGLFFINIYEFCICVLRKKVIFQFKKVILFFLNSSHSKKKMSFLLMLCIIHQEKKKKVYGVRPPVSARSTNENFGVEATPCCKKNKRVSIFFIFLFFLIKCLATKELEVFLFCIFSLCWDIENLEGKLGKILKKSLGKNQMEKEGNKWWEEWKINVIKGGKGGEIIEKNDIKIIEKKKEKKRKKELINAKRKKKKRVDKCKKKKGIFPKA</sequence>
<accession>X6M426</accession>
<comment type="caution">
    <text evidence="3">The sequence shown here is derived from an EMBL/GenBank/DDBJ whole genome shotgun (WGS) entry which is preliminary data.</text>
</comment>